<keyword evidence="1" id="KW-1133">Transmembrane helix</keyword>
<protein>
    <submittedName>
        <fullName evidence="3">G_PROTEIN_RECEP_F1_2 domain-containing protein</fullName>
    </submittedName>
</protein>
<dbReference type="InterPro" id="IPR019428">
    <property type="entry name" value="7TM_GPCR_serpentine_rcpt_Str"/>
</dbReference>
<sequence>MDEPTDANEKTAIMDETLAVVLVVSNWLTFPIGIFSNSALIWLCLKVKDNEIRRSRWIIVSTATIELCECVTLVVLHLGLYHNGNISSMLIMGIVSNMPVVIAVILYASFVLIFIFRMLQLPLGFMYRYATICGKQSLLNYFTKRYLAVYIAATLVMALLQDILSVTALDFQKKRINSRSSLIYEVVEMNMKLDVSTK</sequence>
<feature type="transmembrane region" description="Helical" evidence="1">
    <location>
        <begin position="57"/>
        <end position="80"/>
    </location>
</feature>
<dbReference type="SUPFAM" id="SSF81321">
    <property type="entry name" value="Family A G protein-coupled receptor-like"/>
    <property type="match status" value="1"/>
</dbReference>
<name>A0A0M3IL30_ASCLU</name>
<organism evidence="2 3">
    <name type="scientific">Ascaris lumbricoides</name>
    <name type="common">Giant roundworm</name>
    <dbReference type="NCBI Taxonomy" id="6252"/>
    <lineage>
        <taxon>Eukaryota</taxon>
        <taxon>Metazoa</taxon>
        <taxon>Ecdysozoa</taxon>
        <taxon>Nematoda</taxon>
        <taxon>Chromadorea</taxon>
        <taxon>Rhabditida</taxon>
        <taxon>Spirurina</taxon>
        <taxon>Ascaridomorpha</taxon>
        <taxon>Ascaridoidea</taxon>
        <taxon>Ascarididae</taxon>
        <taxon>Ascaris</taxon>
    </lineage>
</organism>
<dbReference type="WBParaSite" id="ALUE_0001945801-mRNA-1">
    <property type="protein sequence ID" value="ALUE_0001945801-mRNA-1"/>
    <property type="gene ID" value="ALUE_0001945801"/>
</dbReference>
<dbReference type="Pfam" id="PF10326">
    <property type="entry name" value="7TM_GPCR_Str"/>
    <property type="match status" value="1"/>
</dbReference>
<feature type="transmembrane region" description="Helical" evidence="1">
    <location>
        <begin position="20"/>
        <end position="45"/>
    </location>
</feature>
<dbReference type="AlphaFoldDB" id="A0A0M3IL30"/>
<dbReference type="Proteomes" id="UP000036681">
    <property type="component" value="Unplaced"/>
</dbReference>
<evidence type="ECO:0000256" key="1">
    <source>
        <dbReference type="SAM" id="Phobius"/>
    </source>
</evidence>
<keyword evidence="1" id="KW-0812">Transmembrane</keyword>
<dbReference type="Gene3D" id="1.20.1070.10">
    <property type="entry name" value="Rhodopsin 7-helix transmembrane proteins"/>
    <property type="match status" value="1"/>
</dbReference>
<feature type="transmembrane region" description="Helical" evidence="1">
    <location>
        <begin position="100"/>
        <end position="119"/>
    </location>
</feature>
<accession>A0A0M3IL30</accession>
<keyword evidence="2" id="KW-1185">Reference proteome</keyword>
<evidence type="ECO:0000313" key="3">
    <source>
        <dbReference type="WBParaSite" id="ALUE_0001945801-mRNA-1"/>
    </source>
</evidence>
<keyword evidence="1" id="KW-0472">Membrane</keyword>
<reference evidence="3" key="1">
    <citation type="submission" date="2017-02" db="UniProtKB">
        <authorList>
            <consortium name="WormBaseParasite"/>
        </authorList>
    </citation>
    <scope>IDENTIFICATION</scope>
</reference>
<feature type="transmembrane region" description="Helical" evidence="1">
    <location>
        <begin position="147"/>
        <end position="169"/>
    </location>
</feature>
<evidence type="ECO:0000313" key="2">
    <source>
        <dbReference type="Proteomes" id="UP000036681"/>
    </source>
</evidence>
<proteinExistence type="predicted"/>